<keyword evidence="3 6" id="KW-0812">Transmembrane</keyword>
<feature type="transmembrane region" description="Helical" evidence="6">
    <location>
        <begin position="372"/>
        <end position="389"/>
    </location>
</feature>
<evidence type="ECO:0000313" key="9">
    <source>
        <dbReference type="Proteomes" id="UP000543804"/>
    </source>
</evidence>
<feature type="transmembrane region" description="Helical" evidence="6">
    <location>
        <begin position="21"/>
        <end position="39"/>
    </location>
</feature>
<dbReference type="Gene3D" id="3.60.15.10">
    <property type="entry name" value="Ribonuclease Z/Hydroxyacylglutathione hydrolase-like"/>
    <property type="match status" value="1"/>
</dbReference>
<keyword evidence="4 6" id="KW-1133">Transmembrane helix</keyword>
<evidence type="ECO:0000256" key="2">
    <source>
        <dbReference type="ARBA" id="ARBA00022475"/>
    </source>
</evidence>
<dbReference type="InterPro" id="IPR035681">
    <property type="entry name" value="ComA-like_MBL"/>
</dbReference>
<dbReference type="Pfam" id="PF00753">
    <property type="entry name" value="Lactamase_B"/>
    <property type="match status" value="1"/>
</dbReference>
<dbReference type="InterPro" id="IPR025405">
    <property type="entry name" value="DUF4131"/>
</dbReference>
<evidence type="ECO:0000256" key="5">
    <source>
        <dbReference type="ARBA" id="ARBA00023136"/>
    </source>
</evidence>
<dbReference type="GO" id="GO:0005886">
    <property type="term" value="C:plasma membrane"/>
    <property type="evidence" value="ECO:0007669"/>
    <property type="project" value="UniProtKB-SubCell"/>
</dbReference>
<organism evidence="8 9">
    <name type="scientific">Selenomonas bovis</name>
    <dbReference type="NCBI Taxonomy" id="416586"/>
    <lineage>
        <taxon>Bacteria</taxon>
        <taxon>Bacillati</taxon>
        <taxon>Bacillota</taxon>
        <taxon>Negativicutes</taxon>
        <taxon>Selenomonadales</taxon>
        <taxon>Selenomonadaceae</taxon>
        <taxon>Selenomonas</taxon>
    </lineage>
</organism>
<dbReference type="GO" id="GO:0030420">
    <property type="term" value="P:establishment of competence for transformation"/>
    <property type="evidence" value="ECO:0007669"/>
    <property type="project" value="InterPro"/>
</dbReference>
<evidence type="ECO:0000256" key="3">
    <source>
        <dbReference type="ARBA" id="ARBA00022692"/>
    </source>
</evidence>
<feature type="domain" description="Metallo-beta-lactamase" evidence="7">
    <location>
        <begin position="564"/>
        <end position="763"/>
    </location>
</feature>
<dbReference type="Pfam" id="PF13567">
    <property type="entry name" value="DUF4131"/>
    <property type="match status" value="1"/>
</dbReference>
<evidence type="ECO:0000256" key="4">
    <source>
        <dbReference type="ARBA" id="ARBA00022989"/>
    </source>
</evidence>
<dbReference type="SUPFAM" id="SSF56281">
    <property type="entry name" value="Metallo-hydrolase/oxidoreductase"/>
    <property type="match status" value="1"/>
</dbReference>
<dbReference type="Pfam" id="PF03772">
    <property type="entry name" value="Competence"/>
    <property type="match status" value="1"/>
</dbReference>
<feature type="transmembrane region" description="Helical" evidence="6">
    <location>
        <begin position="534"/>
        <end position="551"/>
    </location>
</feature>
<feature type="transmembrane region" description="Helical" evidence="6">
    <location>
        <begin position="45"/>
        <end position="65"/>
    </location>
</feature>
<keyword evidence="9" id="KW-1185">Reference proteome</keyword>
<dbReference type="AlphaFoldDB" id="A0A848BB70"/>
<dbReference type="PANTHER" id="PTHR30619">
    <property type="entry name" value="DNA INTERNALIZATION/COMPETENCE PROTEIN COMEC/REC2"/>
    <property type="match status" value="1"/>
</dbReference>
<dbReference type="CDD" id="cd07731">
    <property type="entry name" value="ComA-like_MBL-fold"/>
    <property type="match status" value="1"/>
</dbReference>
<feature type="transmembrane region" description="Helical" evidence="6">
    <location>
        <begin position="303"/>
        <end position="320"/>
    </location>
</feature>
<feature type="transmembrane region" description="Helical" evidence="6">
    <location>
        <begin position="72"/>
        <end position="89"/>
    </location>
</feature>
<comment type="subcellular location">
    <subcellularLocation>
        <location evidence="1">Cell membrane</location>
        <topology evidence="1">Multi-pass membrane protein</topology>
    </subcellularLocation>
</comment>
<feature type="transmembrane region" description="Helical" evidence="6">
    <location>
        <begin position="436"/>
        <end position="458"/>
    </location>
</feature>
<feature type="transmembrane region" description="Helical" evidence="6">
    <location>
        <begin position="465"/>
        <end position="484"/>
    </location>
</feature>
<dbReference type="InterPro" id="IPR004477">
    <property type="entry name" value="ComEC_N"/>
</dbReference>
<accession>A0A848BB70</accession>
<comment type="caution">
    <text evidence="8">The sequence shown here is derived from an EMBL/GenBank/DDBJ whole genome shotgun (WGS) entry which is preliminary data.</text>
</comment>
<evidence type="ECO:0000256" key="6">
    <source>
        <dbReference type="SAM" id="Phobius"/>
    </source>
</evidence>
<dbReference type="InterPro" id="IPR001279">
    <property type="entry name" value="Metallo-B-lactamas"/>
</dbReference>
<evidence type="ECO:0000313" key="8">
    <source>
        <dbReference type="EMBL" id="NMD98547.1"/>
    </source>
</evidence>
<name>A0A848BB70_9FIRM</name>
<feature type="transmembrane region" description="Helical" evidence="6">
    <location>
        <begin position="401"/>
        <end position="424"/>
    </location>
</feature>
<dbReference type="EMBL" id="JABAFA010000006">
    <property type="protein sequence ID" value="NMD98547.1"/>
    <property type="molecule type" value="Genomic_DNA"/>
</dbReference>
<dbReference type="RefSeq" id="WP_170077207.1">
    <property type="nucleotide sequence ID" value="NZ_JABAFA010000006.1"/>
</dbReference>
<evidence type="ECO:0000259" key="7">
    <source>
        <dbReference type="SMART" id="SM00849"/>
    </source>
</evidence>
<sequence length="817" mass="87084">MREELREFFRRWRAAAPGQQQEPFLALLLMLVALGILCAERLAPPAPLCALLCVCALLLGVFLVWRQRPSAWLALAVLFFALGGLRFLAADALPLADVSRLAGQEARVEGQLRAAPVLRTDAQGVRHVRYEVEAVSVQAVGGRRRSAAGGLYVYAVVPDGQEPPAARVGDMVAARGRLRVPHGYQNPGQLDMRRMLRAAGITATLAAGKQGVRVVPQEGYAFWRALTAVREHYRASMERVMPREDAAAVFALLFGGYEGVSEELVADFTTTGIVHLLSVSGSHISLLAAVLAALAALLRLPRALRAGLVIGGIAVYALLAGCVPPVIRSALMGGLTFTALALGREHSARRILLLTGLFMLLCWPLLLFHISFQLSFLATAGLIFLAPPLTRWLRAHSWPRFLAAGLAVTTAAHLATMPVIAYYFHMFSVSSFAANLLLVPIVELLIVLALAAGIVAWLLPPLGKLAFGAASLLLGLVAEAAGALARLPGSQIYVPPPGPFACLLWYLALGCAFLPASVRTAALRLCRRHAREGALLLAVACAAWGGVRLLSPPQLAVTFLDVHQGDAAVLQIGGHAFMIDCGGTRDQAFDVGGRVDVPYLLHVGVRRLDAIFLSHVHEDHAAGAGGVLRRLPVSAVLTAGEGRAAYARSMGLSTADPLLDRLVTLHTGERYTIDGVTIEAIAVPEAEEAAGNEACAVLRVRYGDAAFLFTGDMEQAQEAALLAAQRDVRCTVLKVGHHGSATSTSAPFLAIARPRYAVISVGADNTFGHPRPEVLARLRAAGVRTFRTDEDGAVTFRTDGRRLWAETYAAGEVSLTQ</sequence>
<reference evidence="8 9" key="1">
    <citation type="submission" date="2020-04" db="EMBL/GenBank/DDBJ databases">
        <authorList>
            <person name="Hitch T.C.A."/>
            <person name="Wylensek D."/>
            <person name="Clavel T."/>
        </authorList>
    </citation>
    <scope>NUCLEOTIDE SEQUENCE [LARGE SCALE GENOMIC DNA]</scope>
    <source>
        <strain evidence="8 9">PG-130-P53-12</strain>
    </source>
</reference>
<dbReference type="InterPro" id="IPR052159">
    <property type="entry name" value="Competence_DNA_uptake"/>
</dbReference>
<feature type="transmembrane region" description="Helical" evidence="6">
    <location>
        <begin position="273"/>
        <end position="296"/>
    </location>
</feature>
<proteinExistence type="predicted"/>
<dbReference type="NCBIfam" id="TIGR00361">
    <property type="entry name" value="ComEC_Rec2"/>
    <property type="match status" value="1"/>
</dbReference>
<dbReference type="PANTHER" id="PTHR30619:SF1">
    <property type="entry name" value="RECOMBINATION PROTEIN 2"/>
    <property type="match status" value="1"/>
</dbReference>
<keyword evidence="5 6" id="KW-0472">Membrane</keyword>
<keyword evidence="2" id="KW-1003">Cell membrane</keyword>
<gene>
    <name evidence="8" type="ORF">HF878_03485</name>
</gene>
<dbReference type="Proteomes" id="UP000543804">
    <property type="component" value="Unassembled WGS sequence"/>
</dbReference>
<dbReference type="InterPro" id="IPR036866">
    <property type="entry name" value="RibonucZ/Hydroxyglut_hydro"/>
</dbReference>
<dbReference type="SMART" id="SM00849">
    <property type="entry name" value="Lactamase_B"/>
    <property type="match status" value="1"/>
</dbReference>
<dbReference type="NCBIfam" id="TIGR00360">
    <property type="entry name" value="ComEC_N-term"/>
    <property type="match status" value="1"/>
</dbReference>
<evidence type="ECO:0000256" key="1">
    <source>
        <dbReference type="ARBA" id="ARBA00004651"/>
    </source>
</evidence>
<protein>
    <submittedName>
        <fullName evidence="8">DNA internalization-related competence protein ComEC/Rec2</fullName>
    </submittedName>
</protein>
<dbReference type="InterPro" id="IPR004797">
    <property type="entry name" value="Competence_ComEC/Rec2"/>
</dbReference>